<dbReference type="InterPro" id="IPR040185">
    <property type="entry name" value="Far11/STRP"/>
</dbReference>
<feature type="compositionally biased region" description="Low complexity" evidence="1">
    <location>
        <begin position="970"/>
        <end position="985"/>
    </location>
</feature>
<reference evidence="4 5" key="1">
    <citation type="submission" date="2013-12" db="EMBL/GenBank/DDBJ databases">
        <title>The Genome Sequence of Candida albicans P78048.</title>
        <authorList>
            <consortium name="The Broad Institute Genome Sequencing Platform"/>
            <consortium name="The Broad Institute Genome Sequencing Center for Infectious Disease"/>
            <person name="Cuomo C."/>
            <person name="Bennett R."/>
            <person name="Hirakawa M."/>
            <person name="Noverr M."/>
            <person name="Mitchell A."/>
            <person name="Young S.K."/>
            <person name="Zeng Q."/>
            <person name="Gargeya S."/>
            <person name="Fitzgerald M."/>
            <person name="Abouelleil A."/>
            <person name="Alvarado L."/>
            <person name="Berlin A.M."/>
            <person name="Chapman S.B."/>
            <person name="Dewar J."/>
            <person name="Goldberg J."/>
            <person name="Griggs A."/>
            <person name="Gujja S."/>
            <person name="Hansen M."/>
            <person name="Howarth C."/>
            <person name="Imamovic A."/>
            <person name="Larimer J."/>
            <person name="McCowan C."/>
            <person name="Murphy C."/>
            <person name="Pearson M."/>
            <person name="Priest M."/>
            <person name="Roberts A."/>
            <person name="Saif S."/>
            <person name="Shea T."/>
            <person name="Sykes S."/>
            <person name="Wortman J."/>
            <person name="Nusbaum C."/>
            <person name="Birren B."/>
        </authorList>
    </citation>
    <scope>NUCLEOTIDE SEQUENCE [LARGE SCALE GENOMIC DNA]</scope>
    <source>
        <strain evidence="4 5">P78048</strain>
    </source>
</reference>
<comment type="caution">
    <text evidence="4">The sequence shown here is derived from an EMBL/GenBank/DDBJ whole genome shotgun (WGS) entry which is preliminary data.</text>
</comment>
<feature type="region of interest" description="Disordered" evidence="1">
    <location>
        <begin position="962"/>
        <end position="993"/>
    </location>
</feature>
<evidence type="ECO:0000313" key="4">
    <source>
        <dbReference type="EMBL" id="KGR05228.1"/>
    </source>
</evidence>
<evidence type="ECO:0000313" key="5">
    <source>
        <dbReference type="Proteomes" id="UP000030161"/>
    </source>
</evidence>
<feature type="domain" description="Far11/STRP N-terminal" evidence="2">
    <location>
        <begin position="95"/>
        <end position="383"/>
    </location>
</feature>
<feature type="region of interest" description="Disordered" evidence="1">
    <location>
        <begin position="1"/>
        <end position="84"/>
    </location>
</feature>
<dbReference type="Pfam" id="PF11882">
    <property type="entry name" value="DUF3402"/>
    <property type="match status" value="1"/>
</dbReference>
<dbReference type="InterPro" id="IPR021819">
    <property type="entry name" value="Far11/STRP_C"/>
</dbReference>
<feature type="domain" description="Far11/STRP C-terminal" evidence="3">
    <location>
        <begin position="499"/>
        <end position="943"/>
    </location>
</feature>
<dbReference type="AlphaFoldDB" id="A0AB34PLE9"/>
<feature type="region of interest" description="Disordered" evidence="1">
    <location>
        <begin position="539"/>
        <end position="558"/>
    </location>
</feature>
<organism evidence="4 5">
    <name type="scientific">Candida albicans P78048</name>
    <dbReference type="NCBI Taxonomy" id="1094989"/>
    <lineage>
        <taxon>Eukaryota</taxon>
        <taxon>Fungi</taxon>
        <taxon>Dikarya</taxon>
        <taxon>Ascomycota</taxon>
        <taxon>Saccharomycotina</taxon>
        <taxon>Pichiomycetes</taxon>
        <taxon>Debaryomycetaceae</taxon>
        <taxon>Candida/Lodderomyces clade</taxon>
        <taxon>Candida</taxon>
    </lineage>
</organism>
<accession>A0AB34PLE9</accession>
<dbReference type="SMART" id="SM01292">
    <property type="entry name" value="N1221"/>
    <property type="match status" value="1"/>
</dbReference>
<gene>
    <name evidence="4" type="ORF">MG3_05223</name>
</gene>
<feature type="compositionally biased region" description="Basic and acidic residues" evidence="1">
    <location>
        <begin position="8"/>
        <end position="29"/>
    </location>
</feature>
<dbReference type="PANTHER" id="PTHR13239:SF4">
    <property type="entry name" value="AT25231P"/>
    <property type="match status" value="1"/>
</dbReference>
<evidence type="ECO:0000259" key="3">
    <source>
        <dbReference type="SMART" id="SM01293"/>
    </source>
</evidence>
<evidence type="ECO:0008006" key="6">
    <source>
        <dbReference type="Google" id="ProtNLM"/>
    </source>
</evidence>
<dbReference type="EMBL" id="AJIX01000040">
    <property type="protein sequence ID" value="KGR05228.1"/>
    <property type="molecule type" value="Genomic_DNA"/>
</dbReference>
<proteinExistence type="predicted"/>
<evidence type="ECO:0000259" key="2">
    <source>
        <dbReference type="SMART" id="SM01292"/>
    </source>
</evidence>
<dbReference type="InterPro" id="IPR012486">
    <property type="entry name" value="Far11/STRP_N"/>
</dbReference>
<name>A0AB34PLE9_CANAX</name>
<feature type="compositionally biased region" description="Acidic residues" evidence="1">
    <location>
        <begin position="547"/>
        <end position="558"/>
    </location>
</feature>
<dbReference type="SMART" id="SM01293">
    <property type="entry name" value="DUF3402"/>
    <property type="match status" value="1"/>
</dbReference>
<protein>
    <recommendedName>
        <fullName evidence="6">Factor arrest protein 11</fullName>
    </recommendedName>
</protein>
<feature type="compositionally biased region" description="Low complexity" evidence="1">
    <location>
        <begin position="75"/>
        <end position="84"/>
    </location>
</feature>
<dbReference type="Pfam" id="PF07923">
    <property type="entry name" value="N1221"/>
    <property type="match status" value="1"/>
</dbReference>
<dbReference type="PANTHER" id="PTHR13239">
    <property type="entry name" value="PROTEIN REQUIRED FOR HYPHAL ANASTOMOSIS HAM-2"/>
    <property type="match status" value="1"/>
</dbReference>
<evidence type="ECO:0000256" key="1">
    <source>
        <dbReference type="SAM" id="MobiDB-lite"/>
    </source>
</evidence>
<sequence>MQSEELISIDKLEDQIIDHPDASTKKDLNESLDETFQKKLNARAQQIKSTNNNSYNNTSTRQQSKGQHRNSNQDSSSSSSSTSSGGINYQFLITKSHLNYTYTDYNSLEQEICEWFSINDFKSLGGLNNLILNYTNDLNNNNNKASITELIQNLHANHKIDDLSTNTLQTILYYSFGEYGDKKSKSDQLDSIKRNNLQLINDKLYQPLINIIQNFFNDRISHDKATTNHPESSTLSIRQQEPIYFIILTLMYFMINVSLSIDHDNNTIIRSEFKKYLKETDFLTSLLTFIEHWKWHPNNCYRIRYLILMVNKLIFLELGDSNHMKQCDEFLVKLHHVKNKPTKESSESNLTCSPLDYFVFRQDLIDKYPLYDETELKPYDFRNLKKSLDNDDDTTSDTSSIHSHSSTIEGKYKYFMALHNSSNSLSNLIETPKTNKSHTIFGQLPTQTVHLATPVPSPTLAASDYMSGGEKIRKSYQVNQAMPMIYPITNNYNGDGVIPLAMREADEILRKSIYESYSIKRLWNERDYFMKQERGYADGYDKTTKNDDDDDDDDNDEFDYNFNELRQKYPEKTSVIDTLERIETLYSQNLCRLNTIVEVFIETIKVNRLDYNLNFAELELNSKTKSGHRDETIQKKIEMVLISQLEVNNAKELTLKATSSLILNLLKWFKISHILKSYYFSSLLFDQQFFAISLEYLSRCFNNANLQSMITTTNSRQKKDELTEYEILINQNKLMNPKISLPNGNFFDNCLCLSLTHQEVKYNDFNFINKIFISSLPDKFDSNNIKHVYISNFNDNFAHILSDILNITNKILIKNQSQRIFTFNDLKPSELYKMILINYDCQSFNKPILKTLKKLIPYQGRKWKSSNMDLISQIYLNLKLSMKDNWLSGKDLESDFNNSYDQEIALRGLLQFYNMRNYPLQMNKIGYRINHDIMNIPQLDLNDMNIYDDEYDEDYYEEDYYEEDNDDDNNTNTNTNTNTNDTNDNSIQDGEFI</sequence>
<dbReference type="GO" id="GO:0005829">
    <property type="term" value="C:cytosol"/>
    <property type="evidence" value="ECO:0007669"/>
    <property type="project" value="TreeGrafter"/>
</dbReference>
<feature type="compositionally biased region" description="Polar residues" evidence="1">
    <location>
        <begin position="61"/>
        <end position="74"/>
    </location>
</feature>
<dbReference type="GO" id="GO:0007010">
    <property type="term" value="P:cytoskeleton organization"/>
    <property type="evidence" value="ECO:0007669"/>
    <property type="project" value="TreeGrafter"/>
</dbReference>
<feature type="compositionally biased region" description="Low complexity" evidence="1">
    <location>
        <begin position="49"/>
        <end position="60"/>
    </location>
</feature>
<dbReference type="Proteomes" id="UP000030161">
    <property type="component" value="Unassembled WGS sequence"/>
</dbReference>